<dbReference type="STRING" id="273063.STK_25245"/>
<keyword evidence="1" id="KW-0472">Membrane</keyword>
<dbReference type="Proteomes" id="UP000001015">
    <property type="component" value="Chromosome"/>
</dbReference>
<dbReference type="EMBL" id="BA000023">
    <property type="protein sequence ID" value="BAB67638.1"/>
    <property type="molecule type" value="Genomic_DNA"/>
</dbReference>
<evidence type="ECO:0000256" key="1">
    <source>
        <dbReference type="SAM" id="Phobius"/>
    </source>
</evidence>
<keyword evidence="3" id="KW-1185">Reference proteome</keyword>
<gene>
    <name evidence="2" type="ordered locus">STK_25245</name>
    <name evidence="2" type="ORF">STS251</name>
</gene>
<evidence type="ECO:0000313" key="2">
    <source>
        <dbReference type="EMBL" id="BAB67638.1"/>
    </source>
</evidence>
<name>Q96XI9_SULTO</name>
<keyword evidence="1" id="KW-1133">Transmembrane helix</keyword>
<proteinExistence type="predicted"/>
<organism evidence="2 3">
    <name type="scientific">Sulfurisphaera tokodaii (strain DSM 16993 / JCM 10545 / NBRC 100140 / 7)</name>
    <name type="common">Sulfolobus tokodaii</name>
    <dbReference type="NCBI Taxonomy" id="273063"/>
    <lineage>
        <taxon>Archaea</taxon>
        <taxon>Thermoproteota</taxon>
        <taxon>Thermoprotei</taxon>
        <taxon>Sulfolobales</taxon>
        <taxon>Sulfolobaceae</taxon>
        <taxon>Sulfurisphaera</taxon>
    </lineage>
</organism>
<reference evidence="3" key="1">
    <citation type="journal article" date="2001" name="DNA Res.">
        <title>Complete genome sequence of an aerobic thermoacidophilic Crenarchaeon, Sulfolobus tokodaii strain7.</title>
        <authorList>
            <person name="Kawarabayasi Y."/>
            <person name="Hino Y."/>
            <person name="Horikawa H."/>
            <person name="Jin-no K."/>
            <person name="Takahashi M."/>
            <person name="Sekine M."/>
            <person name="Baba S."/>
            <person name="Ankai A."/>
            <person name="Kosugi H."/>
            <person name="Hosoyama A."/>
            <person name="Fukui S."/>
            <person name="Nagai Y."/>
            <person name="Nishijima K."/>
            <person name="Otsuka R."/>
            <person name="Nakazawa H."/>
            <person name="Takamiya M."/>
            <person name="Kato Y."/>
            <person name="Yoshizawa T."/>
            <person name="Tanaka T."/>
            <person name="Kudoh Y."/>
            <person name="Yamazaki J."/>
            <person name="Kushida N."/>
            <person name="Oguchi A."/>
            <person name="Aoki K."/>
            <person name="Masuda S."/>
            <person name="Yanagii M."/>
            <person name="Nishimura M."/>
            <person name="Yamagishi A."/>
            <person name="Oshima T."/>
            <person name="Kikuchi H."/>
        </authorList>
    </citation>
    <scope>NUCLEOTIDE SEQUENCE [LARGE SCALE GENOMIC DNA]</scope>
    <source>
        <strain evidence="3">DSM 16993 / JCM 10545 / NBRC 100140 / 7</strain>
    </source>
</reference>
<dbReference type="KEGG" id="sto:STK_25245"/>
<protein>
    <submittedName>
        <fullName evidence="2">Uncharacterized protein</fullName>
    </submittedName>
</protein>
<evidence type="ECO:0000313" key="3">
    <source>
        <dbReference type="Proteomes" id="UP000001015"/>
    </source>
</evidence>
<accession>Q96XI9</accession>
<keyword evidence="1" id="KW-0812">Transmembrane</keyword>
<dbReference type="AlphaFoldDB" id="Q96XI9"/>
<sequence length="58" mass="6606">MVKINISAASILGGFKTKFWAWLFIGVSITGKLVSLLTFLELGNFCRDYIIKFVYDKK</sequence>
<feature type="transmembrane region" description="Helical" evidence="1">
    <location>
        <begin position="20"/>
        <end position="42"/>
    </location>
</feature>
<dbReference type="PATRIC" id="fig|273063.9.peg.2851"/>